<reference evidence="2" key="1">
    <citation type="submission" date="2020-06" db="EMBL/GenBank/DDBJ databases">
        <authorList>
            <person name="Onetto C."/>
        </authorList>
    </citation>
    <scope>NUCLEOTIDE SEQUENCE</scope>
</reference>
<proteinExistence type="predicted"/>
<feature type="compositionally biased region" description="Polar residues" evidence="1">
    <location>
        <begin position="1"/>
        <end position="13"/>
    </location>
</feature>
<evidence type="ECO:0000313" key="2">
    <source>
        <dbReference type="EMBL" id="CAD0098343.1"/>
    </source>
</evidence>
<feature type="compositionally biased region" description="Low complexity" evidence="1">
    <location>
        <begin position="18"/>
        <end position="46"/>
    </location>
</feature>
<feature type="region of interest" description="Disordered" evidence="1">
    <location>
        <begin position="81"/>
        <end position="130"/>
    </location>
</feature>
<evidence type="ECO:0000313" key="3">
    <source>
        <dbReference type="Proteomes" id="UP000714618"/>
    </source>
</evidence>
<feature type="compositionally biased region" description="Polar residues" evidence="1">
    <location>
        <begin position="94"/>
        <end position="112"/>
    </location>
</feature>
<sequence>MPARQQPSTSSEVALSWSPTSPNPRSSLRRLSSLANLHQFNPFNSFNRRRSSHSTQNSDDDPYLLNTYQQRLQNQQSRQNYVPLPEDPMPSLPKSRTFSNLPRTRARNNSKPPVSMKPPSRIPTPSMGTNAKTRLASATKSILKVGNRRGLVRSDTEPLLVSNYSREVPASASILKENDPTNTITSDTSMKPIQLPTVPLYPLEMEVKTFNPISRPQTPANQTPKPRPRKDSLQQPTPCTPMTKKPWVKLPKTPITVTAKPRRRTMLPPEAVPLHSVCEKEKHRSSFGSDIQFRQLLTPRAAPTLLPSSCPRPSATYLQADDSTSNINMASDLVTSAQSTAYWSGRLMSQFDRRRNEELQALLGQTELESSYPENDLHTCLRELQNKCVTEAARLSFAMFKARVYVKASTLGTTVGKVESGVEARGNDMVEA</sequence>
<feature type="compositionally biased region" description="Polar residues" evidence="1">
    <location>
        <begin position="211"/>
        <end position="224"/>
    </location>
</feature>
<protein>
    <submittedName>
        <fullName evidence="2">Uncharacterized protein</fullName>
    </submittedName>
</protein>
<organism evidence="2 3">
    <name type="scientific">Aureobasidium mustum</name>
    <dbReference type="NCBI Taxonomy" id="2773714"/>
    <lineage>
        <taxon>Eukaryota</taxon>
        <taxon>Fungi</taxon>
        <taxon>Dikarya</taxon>
        <taxon>Ascomycota</taxon>
        <taxon>Pezizomycotina</taxon>
        <taxon>Dothideomycetes</taxon>
        <taxon>Dothideomycetidae</taxon>
        <taxon>Dothideales</taxon>
        <taxon>Saccotheciaceae</taxon>
        <taxon>Aureobasidium</taxon>
    </lineage>
</organism>
<evidence type="ECO:0000256" key="1">
    <source>
        <dbReference type="SAM" id="MobiDB-lite"/>
    </source>
</evidence>
<feature type="region of interest" description="Disordered" evidence="1">
    <location>
        <begin position="1"/>
        <end position="63"/>
    </location>
</feature>
<name>A0A9N8PL17_9PEZI</name>
<keyword evidence="3" id="KW-1185">Reference proteome</keyword>
<gene>
    <name evidence="2" type="ORF">AWRI4233_LOCUS7167</name>
</gene>
<feature type="region of interest" description="Disordered" evidence="1">
    <location>
        <begin position="210"/>
        <end position="247"/>
    </location>
</feature>
<dbReference type="OrthoDB" id="3557758at2759"/>
<dbReference type="AlphaFoldDB" id="A0A9N8PL17"/>
<dbReference type="EMBL" id="CAIJEO010000009">
    <property type="protein sequence ID" value="CAD0098343.1"/>
    <property type="molecule type" value="Genomic_DNA"/>
</dbReference>
<comment type="caution">
    <text evidence="2">The sequence shown here is derived from an EMBL/GenBank/DDBJ whole genome shotgun (WGS) entry which is preliminary data.</text>
</comment>
<dbReference type="Proteomes" id="UP000714618">
    <property type="component" value="Unassembled WGS sequence"/>
</dbReference>
<accession>A0A9N8PL17</accession>